<keyword evidence="3" id="KW-0732">Signal</keyword>
<feature type="domain" description="CopC" evidence="7">
    <location>
        <begin position="34"/>
        <end position="133"/>
    </location>
</feature>
<dbReference type="GO" id="GO:0005507">
    <property type="term" value="F:copper ion binding"/>
    <property type="evidence" value="ECO:0007669"/>
    <property type="project" value="InterPro"/>
</dbReference>
<dbReference type="InterPro" id="IPR014755">
    <property type="entry name" value="Cu-Rt/internalin_Ig-like"/>
</dbReference>
<sequence>MIANQLRRGIAKLLWVALILVTIHYLLSISVHAHADYDRSTPSAGEVVSHAPQQVQVWFTQELFRREGQNALEVYGPDGQRVDQDDAAIDDDDRKLMTVSLQLDLPNGVYTVRWRTLSADDGDEADGEFQFTLQADEPGAETSPTTVPTTAATPAPVKAQPPPTNTETAESTGTQAMTPPPVPADEDTESPPAPADQGPGIPCLGSAAPALLLLGTVILAGRRRRLSERRSQGISRRPGGKNS</sequence>
<evidence type="ECO:0000256" key="2">
    <source>
        <dbReference type="ARBA" id="ARBA00022723"/>
    </source>
</evidence>
<keyword evidence="2" id="KW-0479">Metal-binding</keyword>
<dbReference type="PANTHER" id="PTHR34820">
    <property type="entry name" value="INNER MEMBRANE PROTEIN YEBZ"/>
    <property type="match status" value="1"/>
</dbReference>
<keyword evidence="6" id="KW-0472">Membrane</keyword>
<evidence type="ECO:0000256" key="3">
    <source>
        <dbReference type="ARBA" id="ARBA00022729"/>
    </source>
</evidence>
<dbReference type="SUPFAM" id="SSF81296">
    <property type="entry name" value="E set domains"/>
    <property type="match status" value="1"/>
</dbReference>
<evidence type="ECO:0000256" key="6">
    <source>
        <dbReference type="SAM" id="Phobius"/>
    </source>
</evidence>
<dbReference type="Gene3D" id="2.60.40.1220">
    <property type="match status" value="1"/>
</dbReference>
<dbReference type="GO" id="GO:0005886">
    <property type="term" value="C:plasma membrane"/>
    <property type="evidence" value="ECO:0007669"/>
    <property type="project" value="TreeGrafter"/>
</dbReference>
<evidence type="ECO:0000259" key="7">
    <source>
        <dbReference type="Pfam" id="PF04234"/>
    </source>
</evidence>
<feature type="transmembrane region" description="Helical" evidence="6">
    <location>
        <begin position="199"/>
        <end position="220"/>
    </location>
</feature>
<dbReference type="EMBL" id="VXMH01000081">
    <property type="protein sequence ID" value="MYC96417.1"/>
    <property type="molecule type" value="Genomic_DNA"/>
</dbReference>
<evidence type="ECO:0000256" key="4">
    <source>
        <dbReference type="ARBA" id="ARBA00023008"/>
    </source>
</evidence>
<feature type="compositionally biased region" description="Polar residues" evidence="5">
    <location>
        <begin position="165"/>
        <end position="177"/>
    </location>
</feature>
<comment type="caution">
    <text evidence="8">The sequence shown here is derived from an EMBL/GenBank/DDBJ whole genome shotgun (WGS) entry which is preliminary data.</text>
</comment>
<dbReference type="GO" id="GO:0030313">
    <property type="term" value="C:cell envelope"/>
    <property type="evidence" value="ECO:0007669"/>
    <property type="project" value="UniProtKB-SubCell"/>
</dbReference>
<dbReference type="InterPro" id="IPR007348">
    <property type="entry name" value="CopC_dom"/>
</dbReference>
<protein>
    <submittedName>
        <fullName evidence="8">Copper resistance protein CopC</fullName>
    </submittedName>
</protein>
<comment type="subcellular location">
    <subcellularLocation>
        <location evidence="1">Cell envelope</location>
    </subcellularLocation>
</comment>
<evidence type="ECO:0000256" key="1">
    <source>
        <dbReference type="ARBA" id="ARBA00004196"/>
    </source>
</evidence>
<name>A0A6B1DBM4_9CHLR</name>
<reference evidence="8" key="1">
    <citation type="submission" date="2019-09" db="EMBL/GenBank/DDBJ databases">
        <title>Characterisation of the sponge microbiome using genome-centric metagenomics.</title>
        <authorList>
            <person name="Engelberts J.P."/>
            <person name="Robbins S.J."/>
            <person name="De Goeij J.M."/>
            <person name="Aranda M."/>
            <person name="Bell S.C."/>
            <person name="Webster N.S."/>
        </authorList>
    </citation>
    <scope>NUCLEOTIDE SEQUENCE</scope>
    <source>
        <strain evidence="8">SB0661_bin_32</strain>
    </source>
</reference>
<evidence type="ECO:0000313" key="8">
    <source>
        <dbReference type="EMBL" id="MYC96417.1"/>
    </source>
</evidence>
<evidence type="ECO:0000256" key="5">
    <source>
        <dbReference type="SAM" id="MobiDB-lite"/>
    </source>
</evidence>
<dbReference type="Pfam" id="PF04234">
    <property type="entry name" value="CopC"/>
    <property type="match status" value="1"/>
</dbReference>
<dbReference type="AlphaFoldDB" id="A0A6B1DBM4"/>
<feature type="region of interest" description="Disordered" evidence="5">
    <location>
        <begin position="135"/>
        <end position="206"/>
    </location>
</feature>
<dbReference type="InterPro" id="IPR014756">
    <property type="entry name" value="Ig_E-set"/>
</dbReference>
<organism evidence="8">
    <name type="scientific">Caldilineaceae bacterium SB0661_bin_32</name>
    <dbReference type="NCBI Taxonomy" id="2605255"/>
    <lineage>
        <taxon>Bacteria</taxon>
        <taxon>Bacillati</taxon>
        <taxon>Chloroflexota</taxon>
        <taxon>Caldilineae</taxon>
        <taxon>Caldilineales</taxon>
        <taxon>Caldilineaceae</taxon>
    </lineage>
</organism>
<proteinExistence type="predicted"/>
<keyword evidence="4" id="KW-0186">Copper</keyword>
<gene>
    <name evidence="8" type="ORF">F4X14_15745</name>
</gene>
<keyword evidence="6" id="KW-1133">Transmembrane helix</keyword>
<accession>A0A6B1DBM4</accession>
<keyword evidence="6" id="KW-0812">Transmembrane</keyword>
<dbReference type="GO" id="GO:0046688">
    <property type="term" value="P:response to copper ion"/>
    <property type="evidence" value="ECO:0007669"/>
    <property type="project" value="InterPro"/>
</dbReference>
<feature type="compositionally biased region" description="Low complexity" evidence="5">
    <location>
        <begin position="140"/>
        <end position="158"/>
    </location>
</feature>
<dbReference type="InterPro" id="IPR032694">
    <property type="entry name" value="CopC/D"/>
</dbReference>
<dbReference type="GO" id="GO:0042597">
    <property type="term" value="C:periplasmic space"/>
    <property type="evidence" value="ECO:0007669"/>
    <property type="project" value="InterPro"/>
</dbReference>
<dbReference type="PANTHER" id="PTHR34820:SF4">
    <property type="entry name" value="INNER MEMBRANE PROTEIN YEBZ"/>
    <property type="match status" value="1"/>
</dbReference>
<dbReference type="GO" id="GO:0006825">
    <property type="term" value="P:copper ion transport"/>
    <property type="evidence" value="ECO:0007669"/>
    <property type="project" value="InterPro"/>
</dbReference>